<protein>
    <submittedName>
        <fullName evidence="2">Uncharacterized protein</fullName>
    </submittedName>
</protein>
<reference evidence="2 3" key="1">
    <citation type="journal article" date="2016" name="Front. Microbiol.">
        <title>High-Level Heat Resistance of Spores of Bacillus amyloliquefaciens and Bacillus licheniformis Results from the Presence of a spoVA Operon in a Tn1546 Transposon.</title>
        <authorList>
            <person name="Berendsen E.M."/>
            <person name="Koning R.A."/>
            <person name="Boekhorst J."/>
            <person name="de Jong A."/>
            <person name="Kuipers O.P."/>
            <person name="Wells-Bennik M.H."/>
        </authorList>
    </citation>
    <scope>NUCLEOTIDE SEQUENCE [LARGE SCALE GENOMIC DNA]</scope>
    <source>
        <strain evidence="2 3">B4121</strain>
    </source>
</reference>
<evidence type="ECO:0000313" key="2">
    <source>
        <dbReference type="EMBL" id="OLF98917.1"/>
    </source>
</evidence>
<evidence type="ECO:0000256" key="1">
    <source>
        <dbReference type="SAM" id="Phobius"/>
    </source>
</evidence>
<keyword evidence="1" id="KW-1133">Transmembrane helix</keyword>
<sequence>MEIHKDKPGTLFFVFFGLLSFVGTMSLYDRFGNLQMKMLAASDNLLFCSDVSIFYSLLLTFICIPYTVRKVITSKGYQGRLQLPLSLILLVVGLTLLCNGFFQYQNIGKNSIVMREGLISSTKHYDMEDVTSVHAYYQKGLKGALYLKYDLTLNDGKKIDAALSDEFYNKADELDKLLQRQGIHIERSGIKKKDQAQLEKHAGSKANYKVVKRILTGTNHR</sequence>
<dbReference type="EMBL" id="LKPO01000001">
    <property type="protein sequence ID" value="OLF98917.1"/>
    <property type="molecule type" value="Genomic_DNA"/>
</dbReference>
<dbReference type="AlphaFoldDB" id="A0A7Z0X4K5"/>
<keyword evidence="1" id="KW-0812">Transmembrane</keyword>
<dbReference type="GeneID" id="56673552"/>
<keyword evidence="1" id="KW-0472">Membrane</keyword>
<organism evidence="2 3">
    <name type="scientific">Bacillus paralicheniformis</name>
    <dbReference type="NCBI Taxonomy" id="1648923"/>
    <lineage>
        <taxon>Bacteria</taxon>
        <taxon>Bacillati</taxon>
        <taxon>Bacillota</taxon>
        <taxon>Bacilli</taxon>
        <taxon>Bacillales</taxon>
        <taxon>Bacillaceae</taxon>
        <taxon>Bacillus</taxon>
    </lineage>
</organism>
<dbReference type="Proteomes" id="UP000185604">
    <property type="component" value="Unassembled WGS sequence"/>
</dbReference>
<feature type="transmembrane region" description="Helical" evidence="1">
    <location>
        <begin position="12"/>
        <end position="31"/>
    </location>
</feature>
<comment type="caution">
    <text evidence="2">The sequence shown here is derived from an EMBL/GenBank/DDBJ whole genome shotgun (WGS) entry which is preliminary data.</text>
</comment>
<feature type="transmembrane region" description="Helical" evidence="1">
    <location>
        <begin position="81"/>
        <end position="102"/>
    </location>
</feature>
<feature type="transmembrane region" description="Helical" evidence="1">
    <location>
        <begin position="51"/>
        <end position="69"/>
    </location>
</feature>
<proteinExistence type="predicted"/>
<evidence type="ECO:0000313" key="3">
    <source>
        <dbReference type="Proteomes" id="UP000185604"/>
    </source>
</evidence>
<accession>A0A7Z0X4K5</accession>
<name>A0A7Z0X4K5_9BACI</name>
<dbReference type="RefSeq" id="WP_026580209.1">
    <property type="nucleotide sequence ID" value="NZ_CABJBE010000002.1"/>
</dbReference>
<gene>
    <name evidence="2" type="ORF">B4121_0444</name>
</gene>